<comment type="cofactor">
    <cofactor evidence="1">
        <name>Mg(2+)</name>
        <dbReference type="ChEBI" id="CHEBI:18420"/>
    </cofactor>
</comment>
<keyword evidence="10 11" id="KW-0694">RNA-binding</keyword>
<evidence type="ECO:0000313" key="14">
    <source>
        <dbReference type="Proteomes" id="UP000625316"/>
    </source>
</evidence>
<dbReference type="AlphaFoldDB" id="A0A928VQF6"/>
<keyword evidence="5" id="KW-0819">tRNA processing</keyword>
<dbReference type="EMBL" id="JADEXQ010000114">
    <property type="protein sequence ID" value="MBE9032610.1"/>
    <property type="molecule type" value="Genomic_DNA"/>
</dbReference>
<proteinExistence type="inferred from homology"/>
<reference evidence="13" key="1">
    <citation type="submission" date="2020-10" db="EMBL/GenBank/DDBJ databases">
        <authorList>
            <person name="Castelo-Branco R."/>
            <person name="Eusebio N."/>
            <person name="Adriana R."/>
            <person name="Vieira A."/>
            <person name="Brugerolle De Fraissinette N."/>
            <person name="Rezende De Castro R."/>
            <person name="Schneider M.P."/>
            <person name="Vasconcelos V."/>
            <person name="Leao P.N."/>
        </authorList>
    </citation>
    <scope>NUCLEOTIDE SEQUENCE</scope>
    <source>
        <strain evidence="13">LEGE 11480</strain>
    </source>
</reference>
<feature type="domain" description="Poly A polymerase head" evidence="12">
    <location>
        <begin position="18"/>
        <end position="122"/>
    </location>
</feature>
<evidence type="ECO:0000256" key="6">
    <source>
        <dbReference type="ARBA" id="ARBA00022695"/>
    </source>
</evidence>
<name>A0A928VQF6_9CYAN</name>
<evidence type="ECO:0000256" key="7">
    <source>
        <dbReference type="ARBA" id="ARBA00022723"/>
    </source>
</evidence>
<gene>
    <name evidence="13" type="ORF">IQ266_22995</name>
</gene>
<evidence type="ECO:0000256" key="4">
    <source>
        <dbReference type="ARBA" id="ARBA00022679"/>
    </source>
</evidence>
<dbReference type="GO" id="GO:0008033">
    <property type="term" value="P:tRNA processing"/>
    <property type="evidence" value="ECO:0007669"/>
    <property type="project" value="UniProtKB-KW"/>
</dbReference>
<evidence type="ECO:0000259" key="12">
    <source>
        <dbReference type="Pfam" id="PF01743"/>
    </source>
</evidence>
<keyword evidence="3" id="KW-0820">tRNA-binding</keyword>
<keyword evidence="8" id="KW-0547">Nucleotide-binding</keyword>
<evidence type="ECO:0000256" key="10">
    <source>
        <dbReference type="ARBA" id="ARBA00022884"/>
    </source>
</evidence>
<evidence type="ECO:0000256" key="8">
    <source>
        <dbReference type="ARBA" id="ARBA00022741"/>
    </source>
</evidence>
<evidence type="ECO:0000256" key="3">
    <source>
        <dbReference type="ARBA" id="ARBA00022555"/>
    </source>
</evidence>
<accession>A0A928VQF6</accession>
<evidence type="ECO:0000313" key="13">
    <source>
        <dbReference type="EMBL" id="MBE9032610.1"/>
    </source>
</evidence>
<organism evidence="13 14">
    <name type="scientific">Romeriopsis navalis LEGE 11480</name>
    <dbReference type="NCBI Taxonomy" id="2777977"/>
    <lineage>
        <taxon>Bacteria</taxon>
        <taxon>Bacillati</taxon>
        <taxon>Cyanobacteriota</taxon>
        <taxon>Cyanophyceae</taxon>
        <taxon>Leptolyngbyales</taxon>
        <taxon>Leptolyngbyaceae</taxon>
        <taxon>Romeriopsis</taxon>
        <taxon>Romeriopsis navalis</taxon>
    </lineage>
</organism>
<evidence type="ECO:0000256" key="1">
    <source>
        <dbReference type="ARBA" id="ARBA00001946"/>
    </source>
</evidence>
<dbReference type="GO" id="GO:0000049">
    <property type="term" value="F:tRNA binding"/>
    <property type="evidence" value="ECO:0007669"/>
    <property type="project" value="UniProtKB-KW"/>
</dbReference>
<sequence length="394" mass="44423">DLVVDGYHETAESGAGMTLGEELQALYPAARLEVHGKFQTAALLWHKDPVLDSLWIDIATARTEFYPYPAANPEVEASSIQQDLYRRDFTINALALRLTGPQAGEMLDFFGGAEDLQARRVRVLHANSFIEDPTRIYRGVRFATRLGFEFDSQTEDYIRHAIASGIYSQVQDSQNGKVIAPALQTRLKAELRYILQTAYWRDAMRLLGDLDALVCIHPTLKLTRYLWRQLWLMECYLQRFDPEARLVHWQMLLEVLISAIDPEFRAGVAQHLQLTAEGIERLAQLAAVEATITSALPSCEQPSQVVQLLQGYDLAMLLLVAVRMRRQRSVIRQYLEDWSQVKPLLNGNDLRALGYQPGKQFKVMLGELLGATLDGAVTDKAGAIAFIRSRFMAG</sequence>
<protein>
    <submittedName>
        <fullName evidence="13">CCA tRNA nucleotidyltransferase</fullName>
    </submittedName>
</protein>
<comment type="caution">
    <text evidence="13">The sequence shown here is derived from an EMBL/GenBank/DDBJ whole genome shotgun (WGS) entry which is preliminary data.</text>
</comment>
<dbReference type="Gene3D" id="3.30.460.10">
    <property type="entry name" value="Beta Polymerase, domain 2"/>
    <property type="match status" value="1"/>
</dbReference>
<dbReference type="InterPro" id="IPR052390">
    <property type="entry name" value="tRNA_nt/polyA_polymerase"/>
</dbReference>
<feature type="non-terminal residue" evidence="13">
    <location>
        <position position="1"/>
    </location>
</feature>
<keyword evidence="9" id="KW-0460">Magnesium</keyword>
<dbReference type="GO" id="GO:0000166">
    <property type="term" value="F:nucleotide binding"/>
    <property type="evidence" value="ECO:0007669"/>
    <property type="project" value="UniProtKB-KW"/>
</dbReference>
<dbReference type="Proteomes" id="UP000625316">
    <property type="component" value="Unassembled WGS sequence"/>
</dbReference>
<comment type="similarity">
    <text evidence="2 11">Belongs to the tRNA nucleotidyltransferase/poly(A) polymerase family.</text>
</comment>
<dbReference type="PANTHER" id="PTHR47788">
    <property type="entry name" value="POLYA POLYMERASE"/>
    <property type="match status" value="1"/>
</dbReference>
<keyword evidence="6" id="KW-0548">Nucleotidyltransferase</keyword>
<dbReference type="RefSeq" id="WP_405127646.1">
    <property type="nucleotide sequence ID" value="NZ_JADEXQ010000114.1"/>
</dbReference>
<dbReference type="InterPro" id="IPR002646">
    <property type="entry name" value="PolA_pol_head_dom"/>
</dbReference>
<dbReference type="PANTHER" id="PTHR47788:SF1">
    <property type="entry name" value="A-ADDING TRNA NUCLEOTIDYLTRANSFERASE"/>
    <property type="match status" value="1"/>
</dbReference>
<dbReference type="Gene3D" id="1.10.3090.10">
    <property type="entry name" value="cca-adding enzyme, domain 2"/>
    <property type="match status" value="1"/>
</dbReference>
<dbReference type="Pfam" id="PF01743">
    <property type="entry name" value="PolyA_pol"/>
    <property type="match status" value="1"/>
</dbReference>
<evidence type="ECO:0000256" key="5">
    <source>
        <dbReference type="ARBA" id="ARBA00022694"/>
    </source>
</evidence>
<keyword evidence="4 11" id="KW-0808">Transferase</keyword>
<dbReference type="InterPro" id="IPR043519">
    <property type="entry name" value="NT_sf"/>
</dbReference>
<dbReference type="SUPFAM" id="SSF81891">
    <property type="entry name" value="Poly A polymerase C-terminal region-like"/>
    <property type="match status" value="1"/>
</dbReference>
<evidence type="ECO:0000256" key="9">
    <source>
        <dbReference type="ARBA" id="ARBA00022842"/>
    </source>
</evidence>
<dbReference type="GO" id="GO:0046872">
    <property type="term" value="F:metal ion binding"/>
    <property type="evidence" value="ECO:0007669"/>
    <property type="project" value="UniProtKB-KW"/>
</dbReference>
<keyword evidence="7" id="KW-0479">Metal-binding</keyword>
<keyword evidence="14" id="KW-1185">Reference proteome</keyword>
<evidence type="ECO:0000256" key="11">
    <source>
        <dbReference type="RuleBase" id="RU003953"/>
    </source>
</evidence>
<dbReference type="GO" id="GO:0016779">
    <property type="term" value="F:nucleotidyltransferase activity"/>
    <property type="evidence" value="ECO:0007669"/>
    <property type="project" value="UniProtKB-KW"/>
</dbReference>
<dbReference type="SUPFAM" id="SSF81301">
    <property type="entry name" value="Nucleotidyltransferase"/>
    <property type="match status" value="1"/>
</dbReference>
<evidence type="ECO:0000256" key="2">
    <source>
        <dbReference type="ARBA" id="ARBA00007265"/>
    </source>
</evidence>